<dbReference type="SUPFAM" id="SSF48452">
    <property type="entry name" value="TPR-like"/>
    <property type="match status" value="1"/>
</dbReference>
<evidence type="ECO:0000313" key="2">
    <source>
        <dbReference type="EMBL" id="QCK14997.1"/>
    </source>
</evidence>
<protein>
    <submittedName>
        <fullName evidence="2">Uncharacterized protein</fullName>
    </submittedName>
</protein>
<dbReference type="PROSITE" id="PS51257">
    <property type="entry name" value="PROKAR_LIPOPROTEIN"/>
    <property type="match status" value="1"/>
</dbReference>
<sequence>MLKNQSLFLSALVVLILFSGSSCKREYSSERLVEFDENVFPETDEKIKFIEERIALNPNNPENYYLKAEALRNVGKYTDALEQIDKALALDSSDGNYYLLKADVLHKKGFVTRSLFLL</sequence>
<organism evidence="2 3">
    <name type="scientific">Mangrovivirga cuniculi</name>
    <dbReference type="NCBI Taxonomy" id="2715131"/>
    <lineage>
        <taxon>Bacteria</taxon>
        <taxon>Pseudomonadati</taxon>
        <taxon>Bacteroidota</taxon>
        <taxon>Cytophagia</taxon>
        <taxon>Cytophagales</taxon>
        <taxon>Mangrovivirgaceae</taxon>
        <taxon>Mangrovivirga</taxon>
    </lineage>
</organism>
<dbReference type="InterPro" id="IPR011990">
    <property type="entry name" value="TPR-like_helical_dom_sf"/>
</dbReference>
<dbReference type="PROSITE" id="PS50005">
    <property type="entry name" value="TPR"/>
    <property type="match status" value="1"/>
</dbReference>
<gene>
    <name evidence="2" type="ORF">DCC35_09695</name>
</gene>
<reference evidence="2 3" key="1">
    <citation type="submission" date="2018-04" db="EMBL/GenBank/DDBJ databases">
        <title>Complete genome uncultured novel isolate.</title>
        <authorList>
            <person name="Merlino G."/>
        </authorList>
    </citation>
    <scope>NUCLEOTIDE SEQUENCE [LARGE SCALE GENOMIC DNA]</scope>
    <source>
        <strain evidence="3">R1DC9</strain>
    </source>
</reference>
<dbReference type="Proteomes" id="UP000298616">
    <property type="component" value="Chromosome"/>
</dbReference>
<dbReference type="EMBL" id="CP028923">
    <property type="protein sequence ID" value="QCK14997.1"/>
    <property type="molecule type" value="Genomic_DNA"/>
</dbReference>
<feature type="repeat" description="TPR" evidence="1">
    <location>
        <begin position="61"/>
        <end position="94"/>
    </location>
</feature>
<dbReference type="RefSeq" id="WP_137090583.1">
    <property type="nucleotide sequence ID" value="NZ_CP028923.1"/>
</dbReference>
<name>A0A4D7JJW7_9BACT</name>
<dbReference type="Gene3D" id="1.25.40.10">
    <property type="entry name" value="Tetratricopeptide repeat domain"/>
    <property type="match status" value="1"/>
</dbReference>
<dbReference type="KEGG" id="fpf:DCC35_09695"/>
<proteinExistence type="predicted"/>
<dbReference type="InterPro" id="IPR019734">
    <property type="entry name" value="TPR_rpt"/>
</dbReference>
<evidence type="ECO:0000256" key="1">
    <source>
        <dbReference type="PROSITE-ProRule" id="PRU00339"/>
    </source>
</evidence>
<evidence type="ECO:0000313" key="3">
    <source>
        <dbReference type="Proteomes" id="UP000298616"/>
    </source>
</evidence>
<accession>A0A4D7JJW7</accession>
<dbReference type="Pfam" id="PF12895">
    <property type="entry name" value="ANAPC3"/>
    <property type="match status" value="1"/>
</dbReference>
<dbReference type="AlphaFoldDB" id="A0A4D7JJW7"/>
<keyword evidence="3" id="KW-1185">Reference proteome</keyword>
<keyword evidence="1" id="KW-0802">TPR repeat</keyword>